<dbReference type="PANTHER" id="PTHR30250">
    <property type="entry name" value="PST FAMILY PREDICTED COLANIC ACID TRANSPORTER"/>
    <property type="match status" value="1"/>
</dbReference>
<dbReference type="InterPro" id="IPR050833">
    <property type="entry name" value="Poly_Biosynth_Transport"/>
</dbReference>
<evidence type="ECO:0008006" key="8">
    <source>
        <dbReference type="Google" id="ProtNLM"/>
    </source>
</evidence>
<keyword evidence="5 6" id="KW-0472">Membrane</keyword>
<keyword evidence="4 6" id="KW-1133">Transmembrane helix</keyword>
<dbReference type="GO" id="GO:0042910">
    <property type="term" value="F:xenobiotic transmembrane transporter activity"/>
    <property type="evidence" value="ECO:0007669"/>
    <property type="project" value="InterPro"/>
</dbReference>
<evidence type="ECO:0000256" key="5">
    <source>
        <dbReference type="ARBA" id="ARBA00023136"/>
    </source>
</evidence>
<feature type="transmembrane region" description="Helical" evidence="6">
    <location>
        <begin position="84"/>
        <end position="108"/>
    </location>
</feature>
<dbReference type="InterPro" id="IPR002528">
    <property type="entry name" value="MATE_fam"/>
</dbReference>
<dbReference type="EMBL" id="LAZR01002771">
    <property type="protein sequence ID" value="KKN25805.1"/>
    <property type="molecule type" value="Genomic_DNA"/>
</dbReference>
<evidence type="ECO:0000256" key="4">
    <source>
        <dbReference type="ARBA" id="ARBA00022989"/>
    </source>
</evidence>
<feature type="transmembrane region" description="Helical" evidence="6">
    <location>
        <begin position="128"/>
        <end position="148"/>
    </location>
</feature>
<evidence type="ECO:0000256" key="2">
    <source>
        <dbReference type="ARBA" id="ARBA00022475"/>
    </source>
</evidence>
<evidence type="ECO:0000256" key="1">
    <source>
        <dbReference type="ARBA" id="ARBA00004651"/>
    </source>
</evidence>
<evidence type="ECO:0000313" key="7">
    <source>
        <dbReference type="EMBL" id="KKN25805.1"/>
    </source>
</evidence>
<proteinExistence type="predicted"/>
<keyword evidence="3 6" id="KW-0812">Transmembrane</keyword>
<dbReference type="AlphaFoldDB" id="A0A0F9P1X4"/>
<dbReference type="PANTHER" id="PTHR30250:SF26">
    <property type="entry name" value="PSMA PROTEIN"/>
    <property type="match status" value="1"/>
</dbReference>
<dbReference type="Pfam" id="PF01554">
    <property type="entry name" value="MatE"/>
    <property type="match status" value="1"/>
</dbReference>
<gene>
    <name evidence="7" type="ORF">LCGC14_0881140</name>
</gene>
<keyword evidence="2" id="KW-1003">Cell membrane</keyword>
<feature type="transmembrane region" description="Helical" evidence="6">
    <location>
        <begin position="42"/>
        <end position="63"/>
    </location>
</feature>
<reference evidence="7" key="1">
    <citation type="journal article" date="2015" name="Nature">
        <title>Complex archaea that bridge the gap between prokaryotes and eukaryotes.</title>
        <authorList>
            <person name="Spang A."/>
            <person name="Saw J.H."/>
            <person name="Jorgensen S.L."/>
            <person name="Zaremba-Niedzwiedzka K."/>
            <person name="Martijn J."/>
            <person name="Lind A.E."/>
            <person name="van Eijk R."/>
            <person name="Schleper C."/>
            <person name="Guy L."/>
            <person name="Ettema T.J."/>
        </authorList>
    </citation>
    <scope>NUCLEOTIDE SEQUENCE</scope>
</reference>
<name>A0A0F9P1X4_9ZZZZ</name>
<sequence>MTFIKRSFSSNALWSLAGGGISALAAVAAIPALIHLLGVEKFALVSLLISLNLFFFVYDFGLTRAMHFFSPKIGHQRESEAGSLIGNSLVVAIVLGVLVTLIAILASPVFTSTWLNYTGQAADAATKAFQITAFGIILNSLLTPLTILGKLYHIELLQTAIST</sequence>
<comment type="subcellular location">
    <subcellularLocation>
        <location evidence="1">Cell membrane</location>
        <topology evidence="1">Multi-pass membrane protein</topology>
    </subcellularLocation>
</comment>
<evidence type="ECO:0000256" key="6">
    <source>
        <dbReference type="SAM" id="Phobius"/>
    </source>
</evidence>
<feature type="transmembrane region" description="Helical" evidence="6">
    <location>
        <begin position="12"/>
        <end position="36"/>
    </location>
</feature>
<dbReference type="GO" id="GO:0005886">
    <property type="term" value="C:plasma membrane"/>
    <property type="evidence" value="ECO:0007669"/>
    <property type="project" value="UniProtKB-SubCell"/>
</dbReference>
<comment type="caution">
    <text evidence="7">The sequence shown here is derived from an EMBL/GenBank/DDBJ whole genome shotgun (WGS) entry which is preliminary data.</text>
</comment>
<dbReference type="GO" id="GO:0015297">
    <property type="term" value="F:antiporter activity"/>
    <property type="evidence" value="ECO:0007669"/>
    <property type="project" value="InterPro"/>
</dbReference>
<protein>
    <recommendedName>
        <fullName evidence="8">Polysaccharide biosynthesis protein</fullName>
    </recommendedName>
</protein>
<organism evidence="7">
    <name type="scientific">marine sediment metagenome</name>
    <dbReference type="NCBI Taxonomy" id="412755"/>
    <lineage>
        <taxon>unclassified sequences</taxon>
        <taxon>metagenomes</taxon>
        <taxon>ecological metagenomes</taxon>
    </lineage>
</organism>
<evidence type="ECO:0000256" key="3">
    <source>
        <dbReference type="ARBA" id="ARBA00022692"/>
    </source>
</evidence>
<accession>A0A0F9P1X4</accession>